<name>A0ABW0FUA2_9CAUL</name>
<dbReference type="Proteomes" id="UP001596152">
    <property type="component" value="Unassembled WGS sequence"/>
</dbReference>
<dbReference type="EMBL" id="JBHSLF010000023">
    <property type="protein sequence ID" value="MFC5344628.1"/>
    <property type="molecule type" value="Genomic_DNA"/>
</dbReference>
<dbReference type="RefSeq" id="WP_374039066.1">
    <property type="nucleotide sequence ID" value="NZ_CP169082.1"/>
</dbReference>
<evidence type="ECO:0000313" key="1">
    <source>
        <dbReference type="EMBL" id="MFC5344628.1"/>
    </source>
</evidence>
<protein>
    <submittedName>
        <fullName evidence="1">Uncharacterized protein</fullName>
    </submittedName>
</protein>
<proteinExistence type="predicted"/>
<reference evidence="2" key="1">
    <citation type="journal article" date="2019" name="Int. J. Syst. Evol. Microbiol.">
        <title>The Global Catalogue of Microorganisms (GCM) 10K type strain sequencing project: providing services to taxonomists for standard genome sequencing and annotation.</title>
        <authorList>
            <consortium name="The Broad Institute Genomics Platform"/>
            <consortium name="The Broad Institute Genome Sequencing Center for Infectious Disease"/>
            <person name="Wu L."/>
            <person name="Ma J."/>
        </authorList>
    </citation>
    <scope>NUCLEOTIDE SEQUENCE [LARGE SCALE GENOMIC DNA]</scope>
    <source>
        <strain evidence="2">JCM 12125</strain>
    </source>
</reference>
<accession>A0ABW0FUA2</accession>
<keyword evidence="2" id="KW-1185">Reference proteome</keyword>
<sequence>MIGQSEINGIAARAAAKYLSASVLDGVSSRDTYDSEGRAAIRITIRLKPKTAEKIDGDAVLDTLVQIKSGLAQAGEERPSIVEYEELGEAIEPDDADAQS</sequence>
<evidence type="ECO:0000313" key="2">
    <source>
        <dbReference type="Proteomes" id="UP001596152"/>
    </source>
</evidence>
<gene>
    <name evidence="1" type="ORF">ACFPIE_11935</name>
</gene>
<comment type="caution">
    <text evidence="1">The sequence shown here is derived from an EMBL/GenBank/DDBJ whole genome shotgun (WGS) entry which is preliminary data.</text>
</comment>
<organism evidence="1 2">
    <name type="scientific">Brevundimonas staleyi</name>
    <dbReference type="NCBI Taxonomy" id="74326"/>
    <lineage>
        <taxon>Bacteria</taxon>
        <taxon>Pseudomonadati</taxon>
        <taxon>Pseudomonadota</taxon>
        <taxon>Alphaproteobacteria</taxon>
        <taxon>Caulobacterales</taxon>
        <taxon>Caulobacteraceae</taxon>
        <taxon>Brevundimonas</taxon>
    </lineage>
</organism>